<proteinExistence type="predicted"/>
<dbReference type="AlphaFoldDB" id="N1MJY4"/>
<evidence type="ECO:0000256" key="1">
    <source>
        <dbReference type="ARBA" id="ARBA00004496"/>
    </source>
</evidence>
<dbReference type="GO" id="GO:0046872">
    <property type="term" value="F:metal ion binding"/>
    <property type="evidence" value="ECO:0007669"/>
    <property type="project" value="UniProtKB-KW"/>
</dbReference>
<comment type="subcellular location">
    <subcellularLocation>
        <location evidence="1">Cytoplasm</location>
    </subcellularLocation>
</comment>
<dbReference type="EMBL" id="CAVK010000072">
    <property type="protein sequence ID" value="CCW17271.1"/>
    <property type="molecule type" value="Genomic_DNA"/>
</dbReference>
<comment type="caution">
    <text evidence="6">The sequence shown here is derived from an EMBL/GenBank/DDBJ whole genome shotgun (WGS) entry which is preliminary data.</text>
</comment>
<dbReference type="Proteomes" id="UP000013201">
    <property type="component" value="Unassembled WGS sequence"/>
</dbReference>
<organism evidence="6 7">
    <name type="scientific">Sphingobium indicum BiD32</name>
    <dbReference type="NCBI Taxonomy" id="1301087"/>
    <lineage>
        <taxon>Bacteria</taxon>
        <taxon>Pseudomonadati</taxon>
        <taxon>Pseudomonadota</taxon>
        <taxon>Alphaproteobacteria</taxon>
        <taxon>Sphingomonadales</taxon>
        <taxon>Sphingomonadaceae</taxon>
        <taxon>Sphingobium</taxon>
    </lineage>
</organism>
<reference evidence="7" key="2">
    <citation type="submission" date="2013-04" db="EMBL/GenBank/DDBJ databases">
        <title>Bisphenol A degrading Sphingobium sp. strain BiD32.</title>
        <authorList>
            <person name="Nielsen J.L."/>
            <person name="Zhou N.A."/>
            <person name="Kjeldal H."/>
        </authorList>
    </citation>
    <scope>NUCLEOTIDE SEQUENCE [LARGE SCALE GENOMIC DNA]</scope>
    <source>
        <strain evidence="7">BiD32</strain>
    </source>
</reference>
<dbReference type="PANTHER" id="PTHR36438">
    <property type="entry name" value="IRON-SULFUR CLUSTER REPAIR PROTEIN YTFE"/>
    <property type="match status" value="1"/>
</dbReference>
<protein>
    <submittedName>
        <fullName evidence="6">Nitric oxide-dependent regulator DnrN or NorA</fullName>
    </submittedName>
</protein>
<keyword evidence="4" id="KW-0408">Iron</keyword>
<evidence type="ECO:0000256" key="3">
    <source>
        <dbReference type="ARBA" id="ARBA00022723"/>
    </source>
</evidence>
<reference evidence="6 7" key="1">
    <citation type="submission" date="2013-03" db="EMBL/GenBank/DDBJ databases">
        <authorList>
            <person name="Le V."/>
        </authorList>
    </citation>
    <scope>NUCLEOTIDE SEQUENCE [LARGE SCALE GENOMIC DNA]</scope>
    <source>
        <strain evidence="6 7">BiD32</strain>
    </source>
</reference>
<dbReference type="InterPro" id="IPR019903">
    <property type="entry name" value="RIC_family"/>
</dbReference>
<accession>N1MJY4</accession>
<keyword evidence="7" id="KW-1185">Reference proteome</keyword>
<dbReference type="RefSeq" id="WP_006953661.1">
    <property type="nucleotide sequence ID" value="NZ_CAVK010000072.1"/>
</dbReference>
<keyword evidence="2" id="KW-0963">Cytoplasm</keyword>
<dbReference type="Pfam" id="PF01814">
    <property type="entry name" value="Hemerythrin"/>
    <property type="match status" value="1"/>
</dbReference>
<dbReference type="PANTHER" id="PTHR36438:SF1">
    <property type="entry name" value="IRON-SULFUR CLUSTER REPAIR PROTEIN YTFE"/>
    <property type="match status" value="1"/>
</dbReference>
<name>N1MJY4_9SPHN</name>
<evidence type="ECO:0000259" key="5">
    <source>
        <dbReference type="Pfam" id="PF01814"/>
    </source>
</evidence>
<dbReference type="GO" id="GO:0005737">
    <property type="term" value="C:cytoplasm"/>
    <property type="evidence" value="ECO:0007669"/>
    <property type="project" value="UniProtKB-SubCell"/>
</dbReference>
<sequence length="223" mass="24133">MLTAGNLANLDERTLGEIAVALPGATALFRGVGLDYCCGGQVTLRDAAAASSLELAVIVAELSGLKQGSVTTPADLDTGSLIETIVTRFHRVHSQELPELIRLAERVEVVHQGHVSVPAGLAVLLKAMLGELTIHMQKEELVLFPQMNNGATMPLGFPIAAMMAEHQEHGAQLEEIKRLTHDLAVPADGCMTWRALYSGLAKFMDDLIEHIHIENNILFPRFL</sequence>
<gene>
    <name evidence="6" type="ORF">EBBID32_16100</name>
</gene>
<feature type="domain" description="Hemerythrin-like" evidence="5">
    <location>
        <begin position="85"/>
        <end position="221"/>
    </location>
</feature>
<dbReference type="OrthoDB" id="9797132at2"/>
<evidence type="ECO:0000313" key="7">
    <source>
        <dbReference type="Proteomes" id="UP000013201"/>
    </source>
</evidence>
<dbReference type="NCBIfam" id="TIGR03652">
    <property type="entry name" value="FeS_repair_RIC"/>
    <property type="match status" value="1"/>
</dbReference>
<evidence type="ECO:0000256" key="4">
    <source>
        <dbReference type="ARBA" id="ARBA00023004"/>
    </source>
</evidence>
<evidence type="ECO:0000313" key="6">
    <source>
        <dbReference type="EMBL" id="CCW17271.1"/>
    </source>
</evidence>
<dbReference type="CDD" id="cd12108">
    <property type="entry name" value="Hr-like"/>
    <property type="match status" value="1"/>
</dbReference>
<dbReference type="Pfam" id="PF04405">
    <property type="entry name" value="ScdA_N"/>
    <property type="match status" value="1"/>
</dbReference>
<evidence type="ECO:0000256" key="2">
    <source>
        <dbReference type="ARBA" id="ARBA00022490"/>
    </source>
</evidence>
<dbReference type="InterPro" id="IPR012312">
    <property type="entry name" value="Hemerythrin-like"/>
</dbReference>
<keyword evidence="3" id="KW-0479">Metal-binding</keyword>
<dbReference type="Gene3D" id="1.20.120.520">
    <property type="entry name" value="nmb1532 protein domain like"/>
    <property type="match status" value="1"/>
</dbReference>